<proteinExistence type="predicted"/>
<dbReference type="GO" id="GO:0032259">
    <property type="term" value="P:methylation"/>
    <property type="evidence" value="ECO:0007669"/>
    <property type="project" value="UniProtKB-KW"/>
</dbReference>
<dbReference type="Proteomes" id="UP000194267">
    <property type="component" value="Unassembled WGS sequence"/>
</dbReference>
<dbReference type="Gene3D" id="1.10.155.10">
    <property type="entry name" value="Chemotaxis receptor methyltransferase CheR, N-terminal domain"/>
    <property type="match status" value="1"/>
</dbReference>
<keyword evidence="5" id="KW-0949">S-adenosyl-L-methionine</keyword>
<dbReference type="SMART" id="SM00138">
    <property type="entry name" value="MeTrc"/>
    <property type="match status" value="1"/>
</dbReference>
<comment type="catalytic activity">
    <reaction evidence="1">
        <text>L-glutamyl-[protein] + S-adenosyl-L-methionine = [protein]-L-glutamate 5-O-methyl ester + S-adenosyl-L-homocysteine</text>
        <dbReference type="Rhea" id="RHEA:24452"/>
        <dbReference type="Rhea" id="RHEA-COMP:10208"/>
        <dbReference type="Rhea" id="RHEA-COMP:10311"/>
        <dbReference type="ChEBI" id="CHEBI:29973"/>
        <dbReference type="ChEBI" id="CHEBI:57856"/>
        <dbReference type="ChEBI" id="CHEBI:59789"/>
        <dbReference type="ChEBI" id="CHEBI:82795"/>
        <dbReference type="EC" id="2.1.1.80"/>
    </reaction>
</comment>
<keyword evidence="3" id="KW-0489">Methyltransferase</keyword>
<dbReference type="InterPro" id="IPR029063">
    <property type="entry name" value="SAM-dependent_MTases_sf"/>
</dbReference>
<dbReference type="Pfam" id="PF03705">
    <property type="entry name" value="CheR_N"/>
    <property type="match status" value="1"/>
</dbReference>
<dbReference type="PROSITE" id="PS50123">
    <property type="entry name" value="CHER"/>
    <property type="match status" value="1"/>
</dbReference>
<reference evidence="8" key="1">
    <citation type="submission" date="2016-04" db="EMBL/GenBank/DDBJ databases">
        <authorList>
            <person name="Antunes L.P."/>
            <person name="Martins L.F."/>
            <person name="Pereira R.V."/>
            <person name="Thomas A.M."/>
            <person name="Barbosa D."/>
            <person name="Nascimento L."/>
            <person name="Silva G.M."/>
            <person name="Condomitti G.W."/>
            <person name="Digiampietri L.A."/>
            <person name="Lombardi K.C."/>
            <person name="Ramos P.L."/>
            <person name="Quaggio R.B."/>
            <person name="Oliveira J.C."/>
            <person name="Pascon R.C."/>
            <person name="Cruz J.B."/>
            <person name="Silva A.M."/>
            <person name="Setubal J.C."/>
        </authorList>
    </citation>
    <scope>NUCLEOTIDE SEQUENCE [LARGE SCALE GENOMIC DNA]</scope>
</reference>
<organism evidence="7 8">
    <name type="scientific">Symbiobacterium thermophilum</name>
    <dbReference type="NCBI Taxonomy" id="2734"/>
    <lineage>
        <taxon>Bacteria</taxon>
        <taxon>Bacillati</taxon>
        <taxon>Bacillota</taxon>
        <taxon>Clostridia</taxon>
        <taxon>Eubacteriales</taxon>
        <taxon>Symbiobacteriaceae</taxon>
        <taxon>Symbiobacterium</taxon>
    </lineage>
</organism>
<evidence type="ECO:0000313" key="7">
    <source>
        <dbReference type="EMBL" id="OTA41176.1"/>
    </source>
</evidence>
<evidence type="ECO:0000256" key="5">
    <source>
        <dbReference type="ARBA" id="ARBA00022691"/>
    </source>
</evidence>
<dbReference type="InterPro" id="IPR036804">
    <property type="entry name" value="CheR_N_sf"/>
</dbReference>
<dbReference type="EC" id="2.1.1.80" evidence="2"/>
<name>A0A1Y2T5X2_SYMTR</name>
<evidence type="ECO:0000256" key="4">
    <source>
        <dbReference type="ARBA" id="ARBA00022679"/>
    </source>
</evidence>
<dbReference type="InterPro" id="IPR000780">
    <property type="entry name" value="CheR_MeTrfase"/>
</dbReference>
<dbReference type="InterPro" id="IPR022641">
    <property type="entry name" value="CheR_N"/>
</dbReference>
<dbReference type="PRINTS" id="PR00996">
    <property type="entry name" value="CHERMTFRASE"/>
</dbReference>
<dbReference type="SUPFAM" id="SSF47757">
    <property type="entry name" value="Chemotaxis receptor methyltransferase CheR, N-terminal domain"/>
    <property type="match status" value="1"/>
</dbReference>
<dbReference type="SUPFAM" id="SSF53335">
    <property type="entry name" value="S-adenosyl-L-methionine-dependent methyltransferases"/>
    <property type="match status" value="1"/>
</dbReference>
<dbReference type="PANTHER" id="PTHR24422:SF19">
    <property type="entry name" value="CHEMOTAXIS PROTEIN METHYLTRANSFERASE"/>
    <property type="match status" value="1"/>
</dbReference>
<keyword evidence="4" id="KW-0808">Transferase</keyword>
<sequence>MVNLPGYPVFQRTVLQLTGIDLDCYKGSQMERRLQTIMRRAGVRDLAEYARLLQTAPARVKEFQDFLTINVSEWLRNPDKFEELQQVILPELLKRNPVLRIWSAGCSNGAEPYSVAMLLDEIDPYGRHQIWATDLDAEILKVARAGVYQEKDIRNVSPERRAKYFTTVEEGFRVIDRLKARVRFEQHNLLSDPFPRDFDLILCRNVVIYFTEEAKDELYRKFHAALKPGGILFVGGTESLLKARELGFASASPFFYRAEK</sequence>
<gene>
    <name evidence="7" type="ORF">A6D92_09195</name>
</gene>
<feature type="domain" description="CheR-type methyltransferase" evidence="6">
    <location>
        <begin position="1"/>
        <end position="260"/>
    </location>
</feature>
<dbReference type="InterPro" id="IPR022642">
    <property type="entry name" value="CheR_C"/>
</dbReference>
<protein>
    <recommendedName>
        <fullName evidence="2">protein-glutamate O-methyltransferase</fullName>
        <ecNumber evidence="2">2.1.1.80</ecNumber>
    </recommendedName>
</protein>
<evidence type="ECO:0000313" key="8">
    <source>
        <dbReference type="Proteomes" id="UP000194267"/>
    </source>
</evidence>
<dbReference type="GO" id="GO:0008983">
    <property type="term" value="F:protein-glutamate O-methyltransferase activity"/>
    <property type="evidence" value="ECO:0007669"/>
    <property type="project" value="UniProtKB-EC"/>
</dbReference>
<dbReference type="PANTHER" id="PTHR24422">
    <property type="entry name" value="CHEMOTAXIS PROTEIN METHYLTRANSFERASE"/>
    <property type="match status" value="1"/>
</dbReference>
<evidence type="ECO:0000256" key="2">
    <source>
        <dbReference type="ARBA" id="ARBA00012534"/>
    </source>
</evidence>
<dbReference type="Pfam" id="PF01739">
    <property type="entry name" value="CheR"/>
    <property type="match status" value="1"/>
</dbReference>
<dbReference type="InterPro" id="IPR050903">
    <property type="entry name" value="Bact_Chemotaxis_MeTrfase"/>
</dbReference>
<evidence type="ECO:0000256" key="3">
    <source>
        <dbReference type="ARBA" id="ARBA00022603"/>
    </source>
</evidence>
<evidence type="ECO:0000256" key="1">
    <source>
        <dbReference type="ARBA" id="ARBA00001541"/>
    </source>
</evidence>
<dbReference type="EMBL" id="LWLV01000712">
    <property type="protein sequence ID" value="OTA41176.1"/>
    <property type="molecule type" value="Genomic_DNA"/>
</dbReference>
<accession>A0A1Y2T5X2</accession>
<dbReference type="Gene3D" id="3.40.50.150">
    <property type="entry name" value="Vaccinia Virus protein VP39"/>
    <property type="match status" value="1"/>
</dbReference>
<evidence type="ECO:0000259" key="6">
    <source>
        <dbReference type="PROSITE" id="PS50123"/>
    </source>
</evidence>
<comment type="caution">
    <text evidence="7">The sequence shown here is derived from an EMBL/GenBank/DDBJ whole genome shotgun (WGS) entry which is preliminary data.</text>
</comment>
<dbReference type="CDD" id="cd02440">
    <property type="entry name" value="AdoMet_MTases"/>
    <property type="match status" value="1"/>
</dbReference>
<dbReference type="AlphaFoldDB" id="A0A1Y2T5X2"/>